<evidence type="ECO:0000313" key="1">
    <source>
        <dbReference type="EMBL" id="JAH08233.1"/>
    </source>
</evidence>
<proteinExistence type="predicted"/>
<sequence>MGNPQNAKTGRALFQCNNVPGKNLIPGIISFHN</sequence>
<name>A0A0E9PWL1_ANGAN</name>
<accession>A0A0E9PWL1</accession>
<dbReference type="EMBL" id="GBXM01100344">
    <property type="protein sequence ID" value="JAH08233.1"/>
    <property type="molecule type" value="Transcribed_RNA"/>
</dbReference>
<dbReference type="AlphaFoldDB" id="A0A0E9PWL1"/>
<organism evidence="1">
    <name type="scientific">Anguilla anguilla</name>
    <name type="common">European freshwater eel</name>
    <name type="synonym">Muraena anguilla</name>
    <dbReference type="NCBI Taxonomy" id="7936"/>
    <lineage>
        <taxon>Eukaryota</taxon>
        <taxon>Metazoa</taxon>
        <taxon>Chordata</taxon>
        <taxon>Craniata</taxon>
        <taxon>Vertebrata</taxon>
        <taxon>Euteleostomi</taxon>
        <taxon>Actinopterygii</taxon>
        <taxon>Neopterygii</taxon>
        <taxon>Teleostei</taxon>
        <taxon>Anguilliformes</taxon>
        <taxon>Anguillidae</taxon>
        <taxon>Anguilla</taxon>
    </lineage>
</organism>
<reference evidence="1" key="1">
    <citation type="submission" date="2014-11" db="EMBL/GenBank/DDBJ databases">
        <authorList>
            <person name="Amaro Gonzalez C."/>
        </authorList>
    </citation>
    <scope>NUCLEOTIDE SEQUENCE</scope>
</reference>
<reference evidence="1" key="2">
    <citation type="journal article" date="2015" name="Fish Shellfish Immunol.">
        <title>Early steps in the European eel (Anguilla anguilla)-Vibrio vulnificus interaction in the gills: Role of the RtxA13 toxin.</title>
        <authorList>
            <person name="Callol A."/>
            <person name="Pajuelo D."/>
            <person name="Ebbesson L."/>
            <person name="Teles M."/>
            <person name="MacKenzie S."/>
            <person name="Amaro C."/>
        </authorList>
    </citation>
    <scope>NUCLEOTIDE SEQUENCE</scope>
</reference>
<protein>
    <submittedName>
        <fullName evidence="1">Uncharacterized protein</fullName>
    </submittedName>
</protein>